<comment type="subcellular location">
    <subcellularLocation>
        <location evidence="1">Membrane</location>
        <topology evidence="1">Multi-pass membrane protein</topology>
    </subcellularLocation>
</comment>
<feature type="transmembrane region" description="Helical" evidence="5">
    <location>
        <begin position="379"/>
        <end position="397"/>
    </location>
</feature>
<evidence type="ECO:0000256" key="1">
    <source>
        <dbReference type="ARBA" id="ARBA00004141"/>
    </source>
</evidence>
<dbReference type="Proteomes" id="UP001107558">
    <property type="component" value="Chromosome 2"/>
</dbReference>
<proteinExistence type="predicted"/>
<evidence type="ECO:0000256" key="3">
    <source>
        <dbReference type="ARBA" id="ARBA00022989"/>
    </source>
</evidence>
<keyword evidence="3 5" id="KW-1133">Transmembrane helix</keyword>
<keyword evidence="4 5" id="KW-0472">Membrane</keyword>
<evidence type="ECO:0000256" key="2">
    <source>
        <dbReference type="ARBA" id="ARBA00022692"/>
    </source>
</evidence>
<evidence type="ECO:0000259" key="6">
    <source>
        <dbReference type="Pfam" id="PF00916"/>
    </source>
</evidence>
<feature type="domain" description="SLC26A/SulP transporter" evidence="6">
    <location>
        <begin position="137"/>
        <end position="412"/>
    </location>
</feature>
<evidence type="ECO:0000313" key="8">
    <source>
        <dbReference type="Proteomes" id="UP001107558"/>
    </source>
</evidence>
<dbReference type="Pfam" id="PF00916">
    <property type="entry name" value="Sulfate_transp"/>
    <property type="match status" value="2"/>
</dbReference>
<comment type="caution">
    <text evidence="7">The sequence shown here is derived from an EMBL/GenBank/DDBJ whole genome shotgun (WGS) entry which is preliminary data.</text>
</comment>
<feature type="transmembrane region" description="Helical" evidence="5">
    <location>
        <begin position="280"/>
        <end position="302"/>
    </location>
</feature>
<keyword evidence="8" id="KW-1185">Reference proteome</keyword>
<dbReference type="PANTHER" id="PTHR11814">
    <property type="entry name" value="SULFATE TRANSPORTER"/>
    <property type="match status" value="1"/>
</dbReference>
<name>A0A9J6CBC1_POLVA</name>
<dbReference type="CDD" id="cd07042">
    <property type="entry name" value="STAS_SulP_like_sulfate_transporter"/>
    <property type="match status" value="1"/>
</dbReference>
<dbReference type="GO" id="GO:0008271">
    <property type="term" value="F:secondary active sulfate transmembrane transporter activity"/>
    <property type="evidence" value="ECO:0007669"/>
    <property type="project" value="InterPro"/>
</dbReference>
<organism evidence="7 8">
    <name type="scientific">Polypedilum vanderplanki</name>
    <name type="common">Sleeping chironomid midge</name>
    <dbReference type="NCBI Taxonomy" id="319348"/>
    <lineage>
        <taxon>Eukaryota</taxon>
        <taxon>Metazoa</taxon>
        <taxon>Ecdysozoa</taxon>
        <taxon>Arthropoda</taxon>
        <taxon>Hexapoda</taxon>
        <taxon>Insecta</taxon>
        <taxon>Pterygota</taxon>
        <taxon>Neoptera</taxon>
        <taxon>Endopterygota</taxon>
        <taxon>Diptera</taxon>
        <taxon>Nematocera</taxon>
        <taxon>Chironomoidea</taxon>
        <taxon>Chironomidae</taxon>
        <taxon>Chironominae</taxon>
        <taxon>Polypedilum</taxon>
        <taxon>Polypedilum</taxon>
    </lineage>
</organism>
<dbReference type="OrthoDB" id="288203at2759"/>
<feature type="transmembrane region" description="Helical" evidence="5">
    <location>
        <begin position="349"/>
        <end position="367"/>
    </location>
</feature>
<dbReference type="InterPro" id="IPR018045">
    <property type="entry name" value="S04_transporter_CS"/>
</dbReference>
<dbReference type="AlphaFoldDB" id="A0A9J6CBC1"/>
<feature type="transmembrane region" description="Helical" evidence="5">
    <location>
        <begin position="183"/>
        <end position="201"/>
    </location>
</feature>
<keyword evidence="2 5" id="KW-0812">Transmembrane</keyword>
<gene>
    <name evidence="7" type="ORF">PVAND_008766</name>
</gene>
<protein>
    <recommendedName>
        <fullName evidence="6">SLC26A/SulP transporter domain-containing protein</fullName>
    </recommendedName>
</protein>
<feature type="transmembrane region" description="Helical" evidence="5">
    <location>
        <begin position="55"/>
        <end position="75"/>
    </location>
</feature>
<feature type="transmembrane region" description="Helical" evidence="5">
    <location>
        <begin position="417"/>
        <end position="439"/>
    </location>
</feature>
<feature type="transmembrane region" description="Helical" evidence="5">
    <location>
        <begin position="314"/>
        <end position="337"/>
    </location>
</feature>
<feature type="transmembrane region" description="Helical" evidence="5">
    <location>
        <begin position="127"/>
        <end position="150"/>
    </location>
</feature>
<sequence length="571" mass="63795">MQANNADDNNSDIFRENFPNICSTIKTSVSKCCSVKTLKRRIPIVQWLPKYSKSFLFYDIVAGLSVALTLIPQGISYGIVAGLLPQYGLYSSFMGCFIYTIFGSSKDVSVGPTAIMSLMINPFVTKFNVDFAILCFATITAFTTAAAFIIGSGQIRPLLGIKSGSSNDFIKTWTSVFLHLDEIRYTDTLLGLFSLALLILMKKPKCFSRWPVFSKYISISRNAIVVILGMIIAYAFDLNDKEPFRLTGSVTECLSPFQLPPFRTEVNGKKYTFVEMLTEFVVSLVTISLVSILEIVAIAKAFSKEKPVHASQEMLTLGLCNIGSSFFQSIPITGSFTRTAVNHNSGVKTTFGGVITGGIVLMALGFLTKTFYFIPKTTLAAVIIAAMFSMIEIHEIVEIYKTKRIDTIPLAATFLISLWLGLEFGIFAGVVVNLTIVLYKISRPKINFEVINVNNIDILIITPNQSLNFTAAEYFTSLVIKKVNQEFSSVYYILIDGTSIDNNIDVTVIKNFASLVVLMKDCEKEIFFWNWKKEPFYSIMKYKKTLFDLFKNGELMDVVKRLQNMEVNVVE</sequence>
<dbReference type="InterPro" id="IPR011547">
    <property type="entry name" value="SLC26A/SulP_dom"/>
</dbReference>
<accession>A0A9J6CBC1</accession>
<feature type="domain" description="SLC26A/SulP transporter" evidence="6">
    <location>
        <begin position="57"/>
        <end position="126"/>
    </location>
</feature>
<dbReference type="InterPro" id="IPR001902">
    <property type="entry name" value="SLC26A/SulP_fam"/>
</dbReference>
<dbReference type="GO" id="GO:0016020">
    <property type="term" value="C:membrane"/>
    <property type="evidence" value="ECO:0007669"/>
    <property type="project" value="UniProtKB-SubCell"/>
</dbReference>
<evidence type="ECO:0000256" key="5">
    <source>
        <dbReference type="SAM" id="Phobius"/>
    </source>
</evidence>
<evidence type="ECO:0000256" key="4">
    <source>
        <dbReference type="ARBA" id="ARBA00023136"/>
    </source>
</evidence>
<dbReference type="EMBL" id="JADBJN010000002">
    <property type="protein sequence ID" value="KAG5679176.1"/>
    <property type="molecule type" value="Genomic_DNA"/>
</dbReference>
<reference evidence="7" key="1">
    <citation type="submission" date="2021-03" db="EMBL/GenBank/DDBJ databases">
        <title>Chromosome level genome of the anhydrobiotic midge Polypedilum vanderplanki.</title>
        <authorList>
            <person name="Yoshida Y."/>
            <person name="Kikawada T."/>
            <person name="Gusev O."/>
        </authorList>
    </citation>
    <scope>NUCLEOTIDE SEQUENCE</scope>
    <source>
        <strain evidence="7">NIAS01</strain>
        <tissue evidence="7">Whole body or cell culture</tissue>
    </source>
</reference>
<dbReference type="PROSITE" id="PS01130">
    <property type="entry name" value="SLC26A"/>
    <property type="match status" value="1"/>
</dbReference>
<feature type="transmembrane region" description="Helical" evidence="5">
    <location>
        <begin position="213"/>
        <end position="236"/>
    </location>
</feature>
<evidence type="ECO:0000313" key="7">
    <source>
        <dbReference type="EMBL" id="KAG5679176.1"/>
    </source>
</evidence>